<dbReference type="PANTHER" id="PTHR43130">
    <property type="entry name" value="ARAC-FAMILY TRANSCRIPTIONAL REGULATOR"/>
    <property type="match status" value="1"/>
</dbReference>
<dbReference type="InterPro" id="IPR052158">
    <property type="entry name" value="INH-QAR"/>
</dbReference>
<dbReference type="InterPro" id="IPR009057">
    <property type="entry name" value="Homeodomain-like_sf"/>
</dbReference>
<evidence type="ECO:0000256" key="1">
    <source>
        <dbReference type="ARBA" id="ARBA00023015"/>
    </source>
</evidence>
<accession>A0A9Q8Y466</accession>
<dbReference type="PANTHER" id="PTHR43130:SF3">
    <property type="entry name" value="HTH-TYPE TRANSCRIPTIONAL REGULATOR RV1931C"/>
    <property type="match status" value="1"/>
</dbReference>
<proteinExistence type="predicted"/>
<dbReference type="Pfam" id="PF01965">
    <property type="entry name" value="DJ-1_PfpI"/>
    <property type="match status" value="1"/>
</dbReference>
<dbReference type="Gene3D" id="1.10.10.60">
    <property type="entry name" value="Homeodomain-like"/>
    <property type="match status" value="1"/>
</dbReference>
<dbReference type="Proteomes" id="UP001055460">
    <property type="component" value="Chromosome"/>
</dbReference>
<dbReference type="EMBL" id="CP098807">
    <property type="protein sequence ID" value="USJ21780.1"/>
    <property type="molecule type" value="Genomic_DNA"/>
</dbReference>
<dbReference type="GO" id="GO:0043565">
    <property type="term" value="F:sequence-specific DNA binding"/>
    <property type="evidence" value="ECO:0007669"/>
    <property type="project" value="InterPro"/>
</dbReference>
<dbReference type="SUPFAM" id="SSF46689">
    <property type="entry name" value="Homeodomain-like"/>
    <property type="match status" value="2"/>
</dbReference>
<protein>
    <submittedName>
        <fullName evidence="4">Helix-turn-helix domain-containing protein</fullName>
    </submittedName>
</protein>
<dbReference type="SMART" id="SM00342">
    <property type="entry name" value="HTH_ARAC"/>
    <property type="match status" value="1"/>
</dbReference>
<evidence type="ECO:0000313" key="5">
    <source>
        <dbReference type="Proteomes" id="UP001055460"/>
    </source>
</evidence>
<dbReference type="InterPro" id="IPR002818">
    <property type="entry name" value="DJ-1/PfpI"/>
</dbReference>
<dbReference type="Gene3D" id="3.40.50.880">
    <property type="match status" value="1"/>
</dbReference>
<dbReference type="InterPro" id="IPR029062">
    <property type="entry name" value="Class_I_gatase-like"/>
</dbReference>
<keyword evidence="1" id="KW-0805">Transcription regulation</keyword>
<sequence length="328" mass="35576">MPSFYANPENAARTVAIVLFDRTKLIDVTGPLQVFNDTRTASGSRAYSIALVSEFGGPVATDTGVALDTRPFSDCTAPDTLLVSGGQSALEAANSEGLQAFLAAMAGRCRRLGSICLGAFILARGGHLDGRRATTHWEDCAQLQQDFPDIDVREDSIYEQDRGIWTSAGVTAGIDMALAMVEEDLGRSEALRLARSLVLYVKRTGGQRQFSAALHQQMTSRGDRFDALVAEIRSDLAADLSVPRLADMARMSERNFSRLFTQEVGASPAQFVEELRVDAACEALQRGDVPVSQAPFLFGFGNAERMRRAFQRRKGIAPSDYAARFGPP</sequence>
<gene>
    <name evidence="4" type="ORF">NE863_10630</name>
</gene>
<reference evidence="4" key="1">
    <citation type="submission" date="2022-06" db="EMBL/GenBank/DDBJ databases">
        <title>Physiological and biochemical characterization and genomic elucidation of a strain of the genus Ensifer adhaerens M8 that combines arsenic oxidation and chromium reduction.</title>
        <authorList>
            <person name="Li X."/>
            <person name="Yu c."/>
        </authorList>
    </citation>
    <scope>NUCLEOTIDE SEQUENCE</scope>
    <source>
        <strain evidence="4">M8</strain>
    </source>
</reference>
<dbReference type="OrthoDB" id="9793422at2"/>
<evidence type="ECO:0000259" key="3">
    <source>
        <dbReference type="PROSITE" id="PS01124"/>
    </source>
</evidence>
<dbReference type="InterPro" id="IPR018060">
    <property type="entry name" value="HTH_AraC"/>
</dbReference>
<evidence type="ECO:0000313" key="4">
    <source>
        <dbReference type="EMBL" id="USJ21780.1"/>
    </source>
</evidence>
<dbReference type="AlphaFoldDB" id="A0A9Q8Y466"/>
<keyword evidence="2" id="KW-0804">Transcription</keyword>
<evidence type="ECO:0000256" key="2">
    <source>
        <dbReference type="ARBA" id="ARBA00023163"/>
    </source>
</evidence>
<dbReference type="SUPFAM" id="SSF52317">
    <property type="entry name" value="Class I glutamine amidotransferase-like"/>
    <property type="match status" value="1"/>
</dbReference>
<dbReference type="RefSeq" id="WP_110818669.1">
    <property type="nucleotide sequence ID" value="NZ_CP098807.1"/>
</dbReference>
<dbReference type="Pfam" id="PF12833">
    <property type="entry name" value="HTH_18"/>
    <property type="match status" value="1"/>
</dbReference>
<organism evidence="4 5">
    <name type="scientific">Ensifer adhaerens</name>
    <name type="common">Sinorhizobium morelense</name>
    <dbReference type="NCBI Taxonomy" id="106592"/>
    <lineage>
        <taxon>Bacteria</taxon>
        <taxon>Pseudomonadati</taxon>
        <taxon>Pseudomonadota</taxon>
        <taxon>Alphaproteobacteria</taxon>
        <taxon>Hyphomicrobiales</taxon>
        <taxon>Rhizobiaceae</taxon>
        <taxon>Sinorhizobium/Ensifer group</taxon>
        <taxon>Ensifer</taxon>
    </lineage>
</organism>
<dbReference type="PROSITE" id="PS01124">
    <property type="entry name" value="HTH_ARAC_FAMILY_2"/>
    <property type="match status" value="1"/>
</dbReference>
<dbReference type="CDD" id="cd03137">
    <property type="entry name" value="GATase1_AraC_1"/>
    <property type="match status" value="1"/>
</dbReference>
<feature type="domain" description="HTH araC/xylS-type" evidence="3">
    <location>
        <begin position="226"/>
        <end position="324"/>
    </location>
</feature>
<name>A0A9Q8Y466_ENSAD</name>
<dbReference type="GO" id="GO:0003700">
    <property type="term" value="F:DNA-binding transcription factor activity"/>
    <property type="evidence" value="ECO:0007669"/>
    <property type="project" value="InterPro"/>
</dbReference>